<dbReference type="eggNOG" id="COG1115">
    <property type="taxonomic scope" value="Bacteria"/>
</dbReference>
<keyword evidence="6 8" id="KW-1133">Transmembrane helix</keyword>
<evidence type="ECO:0000256" key="7">
    <source>
        <dbReference type="ARBA" id="ARBA00023136"/>
    </source>
</evidence>
<comment type="similarity">
    <text evidence="2 8">Belongs to the alanine or glycine:cation symporter (AGCS) (TC 2.A.25) family.</text>
</comment>
<dbReference type="EMBL" id="CP003155">
    <property type="protein sequence ID" value="AEV29557.1"/>
    <property type="molecule type" value="Genomic_DNA"/>
</dbReference>
<dbReference type="RefSeq" id="WP_014270400.1">
    <property type="nucleotide sequence ID" value="NC_016633.1"/>
</dbReference>
<reference evidence="9 10" key="1">
    <citation type="submission" date="2011-11" db="EMBL/GenBank/DDBJ databases">
        <title>Complete sequence of Spirochaeta sp. grapes.</title>
        <authorList>
            <consortium name="US DOE Joint Genome Institute"/>
            <person name="Lucas S."/>
            <person name="Han J."/>
            <person name="Lapidus A."/>
            <person name="Cheng J.-F."/>
            <person name="Goodwin L."/>
            <person name="Pitluck S."/>
            <person name="Peters L."/>
            <person name="Ovchinnikova G."/>
            <person name="Munk A.C."/>
            <person name="Detter J.C."/>
            <person name="Han C."/>
            <person name="Tapia R."/>
            <person name="Land M."/>
            <person name="Hauser L."/>
            <person name="Kyrpides N."/>
            <person name="Ivanova N."/>
            <person name="Pagani I."/>
            <person name="Ritalahtilisa K."/>
            <person name="Loeffler F."/>
            <person name="Woyke T."/>
        </authorList>
    </citation>
    <scope>NUCLEOTIDE SEQUENCE [LARGE SCALE GENOMIC DNA]</scope>
    <source>
        <strain evidence="10">ATCC BAA-1885 / DSM 22778 / Grapes</strain>
    </source>
</reference>
<dbReference type="GO" id="GO:0005283">
    <property type="term" value="F:amino acid:sodium symporter activity"/>
    <property type="evidence" value="ECO:0007669"/>
    <property type="project" value="InterPro"/>
</dbReference>
<dbReference type="Pfam" id="PF01235">
    <property type="entry name" value="Na_Ala_symp"/>
    <property type="match status" value="1"/>
</dbReference>
<evidence type="ECO:0000256" key="1">
    <source>
        <dbReference type="ARBA" id="ARBA00004651"/>
    </source>
</evidence>
<dbReference type="GO" id="GO:0005886">
    <property type="term" value="C:plasma membrane"/>
    <property type="evidence" value="ECO:0007669"/>
    <property type="project" value="UniProtKB-SubCell"/>
</dbReference>
<dbReference type="Gene3D" id="1.20.1740.10">
    <property type="entry name" value="Amino acid/polyamine transporter I"/>
    <property type="match status" value="1"/>
</dbReference>
<feature type="transmembrane region" description="Helical" evidence="8">
    <location>
        <begin position="308"/>
        <end position="328"/>
    </location>
</feature>
<evidence type="ECO:0000256" key="8">
    <source>
        <dbReference type="RuleBase" id="RU363064"/>
    </source>
</evidence>
<organism evidence="9 10">
    <name type="scientific">Sphaerochaeta pleomorpha (strain ATCC BAA-1885 / DSM 22778 / Grapes)</name>
    <dbReference type="NCBI Taxonomy" id="158190"/>
    <lineage>
        <taxon>Bacteria</taxon>
        <taxon>Pseudomonadati</taxon>
        <taxon>Spirochaetota</taxon>
        <taxon>Spirochaetia</taxon>
        <taxon>Spirochaetales</taxon>
        <taxon>Sphaerochaetaceae</taxon>
        <taxon>Sphaerochaeta</taxon>
    </lineage>
</organism>
<keyword evidence="10" id="KW-1185">Reference proteome</keyword>
<dbReference type="STRING" id="158190.SpiGrapes_1760"/>
<evidence type="ECO:0000256" key="4">
    <source>
        <dbReference type="ARBA" id="ARBA00022475"/>
    </source>
</evidence>
<keyword evidence="3 8" id="KW-0813">Transport</keyword>
<proteinExistence type="inferred from homology"/>
<dbReference type="PANTHER" id="PTHR30330">
    <property type="entry name" value="AGSS FAMILY TRANSPORTER, SODIUM-ALANINE"/>
    <property type="match status" value="1"/>
</dbReference>
<dbReference type="PROSITE" id="PS00873">
    <property type="entry name" value="NA_ALANINE_SYMP"/>
    <property type="match status" value="1"/>
</dbReference>
<sequence>MEQVLSTIANMLWGAPVLFLLTAVGLIYATKTRFFQFRKFGHIMKNTAGEIFSKSKNNGEGTLTPLQAVSTALAGCVGTGNIAGVATAIFIGGPGAVFWMWMISLLGMLTKCVEVTLAQQYRIKGEDGIYYGGPMYYIERGLGKKWRPLAIFFSATIIIGGLGTAAFVQPYALSSAIHNTFNIPQWIPVTIAATICGIVLIGGVKSIGKFCEKVTPFMCVLYVVAALGVLIVNIANVPQALASIFIYAFKPFAAVGGIAGSTFALALRQGSARGTFSNEAGCGSSPITHATAMTPHPFKEGMYGSFEVFIDTLVVCSMTALAILSSSPDVWQSGAKDVALTMGAFSSVYGNAGNILITVAIMLFAFSTMVGWELNYESAFFYIFPKKTNAAKLILRLIWLVPGFLSLGKAPEVVWLVVDIASGLWCIPNSIALILLAKVFMKVFDDYNEKYILQTREISEKLVVALVD</sequence>
<protein>
    <submittedName>
        <fullName evidence="9">Amino acid carrier protein</fullName>
    </submittedName>
</protein>
<dbReference type="PANTHER" id="PTHR30330:SF1">
    <property type="entry name" value="AMINO-ACID CARRIER PROTEIN ALST"/>
    <property type="match status" value="1"/>
</dbReference>
<keyword evidence="4 8" id="KW-1003">Cell membrane</keyword>
<evidence type="ECO:0000313" key="10">
    <source>
        <dbReference type="Proteomes" id="UP000005632"/>
    </source>
</evidence>
<evidence type="ECO:0000256" key="3">
    <source>
        <dbReference type="ARBA" id="ARBA00022448"/>
    </source>
</evidence>
<feature type="transmembrane region" description="Helical" evidence="8">
    <location>
        <begin position="12"/>
        <end position="30"/>
    </location>
</feature>
<accession>G8QXJ4</accession>
<dbReference type="HOGENOM" id="CLU_024867_1_2_12"/>
<gene>
    <name evidence="9" type="ordered locus">SpiGrapes_1760</name>
</gene>
<dbReference type="KEGG" id="sgp:SpiGrapes_1760"/>
<evidence type="ECO:0000256" key="2">
    <source>
        <dbReference type="ARBA" id="ARBA00009261"/>
    </source>
</evidence>
<dbReference type="AlphaFoldDB" id="G8QXJ4"/>
<dbReference type="InterPro" id="IPR001463">
    <property type="entry name" value="Na/Ala_symport"/>
</dbReference>
<evidence type="ECO:0000256" key="6">
    <source>
        <dbReference type="ARBA" id="ARBA00022989"/>
    </source>
</evidence>
<comment type="subcellular location">
    <subcellularLocation>
        <location evidence="1 8">Cell membrane</location>
        <topology evidence="1 8">Multi-pass membrane protein</topology>
    </subcellularLocation>
</comment>
<evidence type="ECO:0000313" key="9">
    <source>
        <dbReference type="EMBL" id="AEV29557.1"/>
    </source>
</evidence>
<feature type="transmembrane region" description="Helical" evidence="8">
    <location>
        <begin position="185"/>
        <end position="204"/>
    </location>
</feature>
<feature type="transmembrane region" description="Helical" evidence="8">
    <location>
        <begin position="149"/>
        <end position="173"/>
    </location>
</feature>
<feature type="transmembrane region" description="Helical" evidence="8">
    <location>
        <begin position="241"/>
        <end position="267"/>
    </location>
</feature>
<evidence type="ECO:0000256" key="5">
    <source>
        <dbReference type="ARBA" id="ARBA00022692"/>
    </source>
</evidence>
<keyword evidence="7 8" id="KW-0472">Membrane</keyword>
<dbReference type="OrthoDB" id="9804874at2"/>
<name>G8QXJ4_SPHPG</name>
<keyword evidence="8" id="KW-0769">Symport</keyword>
<feature type="transmembrane region" description="Helical" evidence="8">
    <location>
        <begin position="216"/>
        <end position="235"/>
    </location>
</feature>
<feature type="transmembrane region" description="Helical" evidence="8">
    <location>
        <begin position="348"/>
        <end position="372"/>
    </location>
</feature>
<dbReference type="Proteomes" id="UP000005632">
    <property type="component" value="Chromosome"/>
</dbReference>
<keyword evidence="5 8" id="KW-0812">Transmembrane</keyword>
<dbReference type="NCBIfam" id="TIGR00835">
    <property type="entry name" value="agcS"/>
    <property type="match status" value="1"/>
</dbReference>
<feature type="transmembrane region" description="Helical" evidence="8">
    <location>
        <begin position="422"/>
        <end position="441"/>
    </location>
</feature>
<dbReference type="PRINTS" id="PR00175">
    <property type="entry name" value="NAALASMPORT"/>
</dbReference>